<protein>
    <submittedName>
        <fullName evidence="2">Uncharacterized protein</fullName>
    </submittedName>
</protein>
<evidence type="ECO:0000313" key="2">
    <source>
        <dbReference type="EMBL" id="SMP28623.1"/>
    </source>
</evidence>
<dbReference type="Proteomes" id="UP001157914">
    <property type="component" value="Unassembled WGS sequence"/>
</dbReference>
<dbReference type="RefSeq" id="WP_155189600.1">
    <property type="nucleotide sequence ID" value="NZ_BAAAEA010000004.1"/>
</dbReference>
<name>A0ABY1P861_9HYPH</name>
<evidence type="ECO:0000313" key="3">
    <source>
        <dbReference type="Proteomes" id="UP001157914"/>
    </source>
</evidence>
<keyword evidence="3" id="KW-1185">Reference proteome</keyword>
<proteinExistence type="predicted"/>
<dbReference type="EMBL" id="FXTT01000004">
    <property type="protein sequence ID" value="SMP28623.1"/>
    <property type="molecule type" value="Genomic_DNA"/>
</dbReference>
<sequence>MANTIERPKGPQSVAHATEYPADRDGHGAGQHKKRDAQRPDQEPGSSNEEPAVLVDDHHYVDHALDGVAAYRATALSVLEPGIDHGPVQPLRGPAGYTSADNIRHAYEDPSADEDEHTVNVAT</sequence>
<gene>
    <name evidence="2" type="ORF">SAMN06265374_2954</name>
</gene>
<reference evidence="2 3" key="1">
    <citation type="submission" date="2017-05" db="EMBL/GenBank/DDBJ databases">
        <authorList>
            <person name="Varghese N."/>
            <person name="Submissions S."/>
        </authorList>
    </citation>
    <scope>NUCLEOTIDE SEQUENCE [LARGE SCALE GENOMIC DNA]</scope>
    <source>
        <strain evidence="2 3">DSM 15949</strain>
    </source>
</reference>
<accession>A0ABY1P861</accession>
<comment type="caution">
    <text evidence="2">The sequence shown here is derived from an EMBL/GenBank/DDBJ whole genome shotgun (WGS) entry which is preliminary data.</text>
</comment>
<feature type="region of interest" description="Disordered" evidence="1">
    <location>
        <begin position="1"/>
        <end position="56"/>
    </location>
</feature>
<organism evidence="2 3">
    <name type="scientific">Roseibium denhamense</name>
    <dbReference type="NCBI Taxonomy" id="76305"/>
    <lineage>
        <taxon>Bacteria</taxon>
        <taxon>Pseudomonadati</taxon>
        <taxon>Pseudomonadota</taxon>
        <taxon>Alphaproteobacteria</taxon>
        <taxon>Hyphomicrobiales</taxon>
        <taxon>Stappiaceae</taxon>
        <taxon>Roseibium</taxon>
    </lineage>
</organism>
<evidence type="ECO:0000256" key="1">
    <source>
        <dbReference type="SAM" id="MobiDB-lite"/>
    </source>
</evidence>